<dbReference type="SMART" id="SM00823">
    <property type="entry name" value="PKS_PP"/>
    <property type="match status" value="3"/>
</dbReference>
<dbReference type="SUPFAM" id="SSF47336">
    <property type="entry name" value="ACP-like"/>
    <property type="match status" value="3"/>
</dbReference>
<evidence type="ECO:0000256" key="5">
    <source>
        <dbReference type="ARBA" id="ARBA00022598"/>
    </source>
</evidence>
<dbReference type="InterPro" id="IPR010071">
    <property type="entry name" value="AA_adenyl_dom"/>
</dbReference>
<proteinExistence type="inferred from homology"/>
<accession>A0AAU8NKE6</accession>
<dbReference type="InterPro" id="IPR029063">
    <property type="entry name" value="SAM-dependent_MTases_sf"/>
</dbReference>
<evidence type="ECO:0000256" key="4">
    <source>
        <dbReference type="ARBA" id="ARBA00022553"/>
    </source>
</evidence>
<dbReference type="GO" id="GO:0009403">
    <property type="term" value="P:toxin biosynthetic process"/>
    <property type="evidence" value="ECO:0007669"/>
    <property type="project" value="UniProtKB-ARBA"/>
</dbReference>
<dbReference type="InterPro" id="IPR025110">
    <property type="entry name" value="AMP-bd_C"/>
</dbReference>
<feature type="domain" description="Carrier" evidence="9">
    <location>
        <begin position="3128"/>
        <end position="3203"/>
    </location>
</feature>
<dbReference type="InterPro" id="IPR013217">
    <property type="entry name" value="Methyltransf_12"/>
</dbReference>
<dbReference type="InterPro" id="IPR009081">
    <property type="entry name" value="PP-bd_ACP"/>
</dbReference>
<dbReference type="SUPFAM" id="SSF52777">
    <property type="entry name" value="CoA-dependent acyltransferases"/>
    <property type="match status" value="5"/>
</dbReference>
<evidence type="ECO:0000256" key="2">
    <source>
        <dbReference type="ARBA" id="ARBA00006432"/>
    </source>
</evidence>
<dbReference type="Pfam" id="PF00501">
    <property type="entry name" value="AMP-binding"/>
    <property type="match status" value="4"/>
</dbReference>
<dbReference type="CDD" id="cd19531">
    <property type="entry name" value="LCL_NRPS-like"/>
    <property type="match status" value="2"/>
</dbReference>
<keyword evidence="8" id="KW-0511">Multifunctional enzyme</keyword>
<dbReference type="GO" id="GO:0017000">
    <property type="term" value="P:antibiotic biosynthetic process"/>
    <property type="evidence" value="ECO:0007669"/>
    <property type="project" value="UniProtKB-KW"/>
</dbReference>
<feature type="domain" description="Carrier" evidence="9">
    <location>
        <begin position="1047"/>
        <end position="1122"/>
    </location>
</feature>
<dbReference type="InterPro" id="IPR001242">
    <property type="entry name" value="Condensation_dom"/>
</dbReference>
<evidence type="ECO:0000259" key="9">
    <source>
        <dbReference type="PROSITE" id="PS50075"/>
    </source>
</evidence>
<dbReference type="PROSITE" id="PS00455">
    <property type="entry name" value="AMP_BINDING"/>
    <property type="match status" value="3"/>
</dbReference>
<evidence type="ECO:0000256" key="1">
    <source>
        <dbReference type="ARBA" id="ARBA00001957"/>
    </source>
</evidence>
<dbReference type="Gene3D" id="3.40.50.980">
    <property type="match status" value="4"/>
</dbReference>
<dbReference type="NCBIfam" id="TIGR01733">
    <property type="entry name" value="AA-adenyl-dom"/>
    <property type="match status" value="3"/>
</dbReference>
<evidence type="ECO:0000313" key="10">
    <source>
        <dbReference type="EMBL" id="XCP97090.1"/>
    </source>
</evidence>
<dbReference type="PANTHER" id="PTHR45527">
    <property type="entry name" value="NONRIBOSOMAL PEPTIDE SYNTHETASE"/>
    <property type="match status" value="1"/>
</dbReference>
<keyword evidence="5" id="KW-0436">Ligase</keyword>
<evidence type="ECO:0000256" key="6">
    <source>
        <dbReference type="ARBA" id="ARBA00022737"/>
    </source>
</evidence>
<dbReference type="GO" id="GO:0005829">
    <property type="term" value="C:cytosol"/>
    <property type="evidence" value="ECO:0007669"/>
    <property type="project" value="TreeGrafter"/>
</dbReference>
<dbReference type="FunFam" id="1.10.1200.10:FF:000005">
    <property type="entry name" value="Nonribosomal peptide synthetase 1"/>
    <property type="match status" value="2"/>
</dbReference>
<dbReference type="RefSeq" id="WP_366295641.1">
    <property type="nucleotide sequence ID" value="NZ_CP159992.1"/>
</dbReference>
<dbReference type="GO" id="GO:0043041">
    <property type="term" value="P:amino acid activation for nonribosomal peptide biosynthetic process"/>
    <property type="evidence" value="ECO:0007669"/>
    <property type="project" value="TreeGrafter"/>
</dbReference>
<dbReference type="Gene3D" id="3.30.559.10">
    <property type="entry name" value="Chloramphenicol acetyltransferase-like domain"/>
    <property type="match status" value="2"/>
</dbReference>
<dbReference type="GO" id="GO:0016874">
    <property type="term" value="F:ligase activity"/>
    <property type="evidence" value="ECO:0007669"/>
    <property type="project" value="UniProtKB-KW"/>
</dbReference>
<dbReference type="InterPro" id="IPR020845">
    <property type="entry name" value="AMP-binding_CS"/>
</dbReference>
<keyword evidence="6" id="KW-0677">Repeat</keyword>
<dbReference type="Pfam" id="PF08242">
    <property type="entry name" value="Methyltransf_12"/>
    <property type="match status" value="1"/>
</dbReference>
<keyword evidence="4" id="KW-0597">Phosphoprotein</keyword>
<dbReference type="InterPro" id="IPR006162">
    <property type="entry name" value="Ppantetheine_attach_site"/>
</dbReference>
<dbReference type="InterPro" id="IPR045851">
    <property type="entry name" value="AMP-bd_C_sf"/>
</dbReference>
<dbReference type="Gene3D" id="1.10.1200.10">
    <property type="entry name" value="ACP-like"/>
    <property type="match status" value="3"/>
</dbReference>
<dbReference type="GO" id="GO:0008610">
    <property type="term" value="P:lipid biosynthetic process"/>
    <property type="evidence" value="ECO:0007669"/>
    <property type="project" value="UniProtKB-ARBA"/>
</dbReference>
<dbReference type="InterPro" id="IPR042099">
    <property type="entry name" value="ANL_N_sf"/>
</dbReference>
<dbReference type="Gene3D" id="3.30.559.30">
    <property type="entry name" value="Nonribosomal peptide synthetase, condensation domain"/>
    <property type="match status" value="3"/>
</dbReference>
<gene>
    <name evidence="10" type="ORF">ABXS70_10485</name>
</gene>
<dbReference type="InterPro" id="IPR036736">
    <property type="entry name" value="ACP-like_sf"/>
</dbReference>
<dbReference type="PROSITE" id="PS50075">
    <property type="entry name" value="CARRIER"/>
    <property type="match status" value="3"/>
</dbReference>
<comment type="cofactor">
    <cofactor evidence="1">
        <name>pantetheine 4'-phosphate</name>
        <dbReference type="ChEBI" id="CHEBI:47942"/>
    </cofactor>
</comment>
<dbReference type="SUPFAM" id="SSF53335">
    <property type="entry name" value="S-adenosyl-L-methionine-dependent methyltransferases"/>
    <property type="match status" value="1"/>
</dbReference>
<dbReference type="EMBL" id="CP159992">
    <property type="protein sequence ID" value="XCP97090.1"/>
    <property type="molecule type" value="Genomic_DNA"/>
</dbReference>
<dbReference type="Gene3D" id="3.40.50.150">
    <property type="entry name" value="Vaccinia Virus protein VP39"/>
    <property type="match status" value="1"/>
</dbReference>
<dbReference type="SUPFAM" id="SSF56801">
    <property type="entry name" value="Acetyl-CoA synthetase-like"/>
    <property type="match status" value="3"/>
</dbReference>
<dbReference type="FunFam" id="3.40.50.980:FF:000002">
    <property type="entry name" value="Enterobactin synthetase component F"/>
    <property type="match status" value="1"/>
</dbReference>
<dbReference type="Gene3D" id="2.30.38.10">
    <property type="entry name" value="Luciferase, Domain 3"/>
    <property type="match status" value="2"/>
</dbReference>
<dbReference type="Gene3D" id="3.40.50.12780">
    <property type="entry name" value="N-terminal domain of ligase-like"/>
    <property type="match status" value="2"/>
</dbReference>
<protein>
    <submittedName>
        <fullName evidence="10">Amino acid adenylation domain-containing protein</fullName>
    </submittedName>
</protein>
<keyword evidence="7" id="KW-0045">Antibiotic biosynthesis</keyword>
<dbReference type="InterPro" id="IPR023213">
    <property type="entry name" value="CAT-like_dom_sf"/>
</dbReference>
<dbReference type="NCBIfam" id="NF003417">
    <property type="entry name" value="PRK04813.1"/>
    <property type="match status" value="4"/>
</dbReference>
<dbReference type="FunFam" id="3.40.50.12780:FF:000012">
    <property type="entry name" value="Non-ribosomal peptide synthetase"/>
    <property type="match status" value="1"/>
</dbReference>
<organism evidence="10">
    <name type="scientific">Paenibacillus sp. AN1007</name>
    <dbReference type="NCBI Taxonomy" id="3151385"/>
    <lineage>
        <taxon>Bacteria</taxon>
        <taxon>Bacillati</taxon>
        <taxon>Bacillota</taxon>
        <taxon>Bacilli</taxon>
        <taxon>Bacillales</taxon>
        <taxon>Paenibacillaceae</taxon>
        <taxon>Paenibacillus</taxon>
    </lineage>
</organism>
<dbReference type="CDD" id="cd02440">
    <property type="entry name" value="AdoMet_MTases"/>
    <property type="match status" value="1"/>
</dbReference>
<dbReference type="InterPro" id="IPR020806">
    <property type="entry name" value="PKS_PP-bd"/>
</dbReference>
<dbReference type="CDD" id="cd05930">
    <property type="entry name" value="A_NRPS"/>
    <property type="match status" value="2"/>
</dbReference>
<reference evidence="10" key="1">
    <citation type="submission" date="2024-05" db="EMBL/GenBank/DDBJ databases">
        <title>Draft genome assemblies of 36 bacteria isolated from hibernating arctic ground squirrels.</title>
        <authorList>
            <person name="McKee H."/>
            <person name="Mullen L."/>
            <person name="Drown D.M."/>
            <person name="Duddleston K.N."/>
        </authorList>
    </citation>
    <scope>NUCLEOTIDE SEQUENCE</scope>
    <source>
        <strain evidence="10">AN1007</strain>
    </source>
</reference>
<name>A0AAU8NKE6_9BACL</name>
<dbReference type="PROSITE" id="PS00012">
    <property type="entry name" value="PHOSPHOPANTETHEINE"/>
    <property type="match status" value="1"/>
</dbReference>
<dbReference type="FunFam" id="3.30.559.30:FF:000001">
    <property type="entry name" value="Non-ribosomal peptide synthetase"/>
    <property type="match status" value="1"/>
</dbReference>
<sequence>MNTLEKHVLLSDARLEKEKRFWLEQFSDFTEMTRLSFQSSVPQKEVVVKRFSLNSKLTQRLQTVSRGSEHAMFILLLSGISCLLHRYTGKTDVTFGVPIIANPDEERASLNTLMLIRAKHQSGENGRQLIAQMKQCIVDADRHSNFPFSLLLDMLGVDQKEGPHCSIIATMKGTYDPSIVEDIHYDCRFEFERSNDEIVLQLSYARSSYADWFISQLFIHFERILDQLLFHPDQLLESYEILDENELSLLVPAISQEEDLNLVSTIPTLFVKQVEQHPDKVAIRSDTGKYTYKELDDMANRVAVYLIQERGLQPGGHVGIMMHNSVYSVLSILGVLKAGGAYVPLDPELPLVRLKTMMTDACIDTVLSLKTYLKQLNRLQWEVSLFKAYLCLDTDQLDHAEELESEFMDQAVWNFVADQAGDDIAGGAWVNSYTRQDLSRTEMDEYANNIKQKLLPFINKDTRVLEIGCASGISMFTLAPHVGFYYGTDLSQSMIDFCQKRVEREGFEHIRLRSLPADQIETLDEAPFDIIVLNSVVQIFKGHHYLRKVLRSALNMLSAEGKIFIGDVMDLDSKEAFLEDLRQFALTHPEANTKMEFDNELFLSREFFEDIHATYEEITSVRFSDKVYTIPNELTLFRYDVILEKNGPSLSSRPSKWKHQHDLKWIKELPDSAPQVDFSASSAAYILYTSGSTGTPKGVVVEHHNVVRLLKTAASLFSYNHRDVWSMFHSISFDFSVWEMFGALLYGGELVIVPRELAADTRRFVPFVKENQVTMLSQTPSAFYQFAREAVQNNIQLPSLQTIVFGGEALQPTMLREWNVHYPQVQLINMYGITETTVHVTYKEITSEDIHRNVSDIGRALPSYQVYVLDPSQRVVPAGVPGEMYVGGSGVARQYLNLKDLTEQRFTSIPMQPGKKVYRTGDLARWNTDGTLEYMGRIDEQVKIRGYRLESGEITAALLQHANVDQAIVQVIESKDDSKELCVYYTVSGVVGPKEIKEWLSKKLPKYMIPTFVVQVDSIPLTPNGKVDRRKLPDPRLDLHREQTFQQPMGDLEESLASIFEDILGVSRIGRYDSFFELGGHSLKATRLVSRVYKELAYELNLRDIFRFPSIHELAVHLAGLRSIRAFEGIHPAEPREHYPLTSAQKRLYILEQFSDIGTSYNMPLILEAVGKLDVDRVRACCLQLLQRHVSLRTAFTMIEDSPAQIVFELNELTPDIRYIELEDVSKTSLQEHIHEFVRPFNLSQPPLMRLEIIRLNHDKYMFMLDMHHLISDGTSLYLWINEFMALYRGEQLNPLHIQFTDYAIWQQEQGEDLREKQKNYWHSQLAGELPVLQLPYDQERPAIQDFRGDQLTIHLSSNLTQKLHETCLQRGVTMYMLLMAAYQIMLHKYTGQEDIIVGTPAAGRGHVDLEPIIGMFVNTLAIRSFPRSDLTFDSFLNEVKSVCLGAFEHEDYPLEQLVQDLKVQRDSSRNPLFDTMLAFQNMEKVTFRMDSLEITACDYEWTSSKFDLLLQAEEDAERLVLTFEYATSLFHKATVERFGSSLVRVLEEVVTHPELKIRDISVLTAQEIQVIDRQLSGEDRKGGQVNTIYSAFREQVLRTPDRIAIVEEEVFLSYQELSQRVNRLASVIRKKGVGHGSAVAICGERSISYITGVLAIIKAGAAFVPIDSTLPPDRMLYMLQDSDAKLVIDCSGELSDISEVPLLSLEINDDEEYNIGLEPTVKPEDPLYIVYTSGTTGAPKGVQLAHSNLMNLVLHHQQQSTIQMDGRVLHASSIGFDVCYQEMFVTLLSGGELVIAPEQVKTTPDLLLKFIRKHEVKTLFLPTAYFNFLAGEADMVNDLLGGTLQHIVVAGEALVLSAPFRSAYQQSKVILHNHYGPSETHVVTTIALGKDEGLQERPTIGKPINNVRCYILDQQKQFVPIGVAGELYISGASVGQGYVNQPELTAQQFTQDLYQDGVVMYRTGDLAKLLPTGEIQLIGRTDHQVKIRGYRIEPGEITASLLQQEGIRQAAAIVKTDPHGGKELLAFYVAEKEIEHSDVSLFLAKRLPSYMMPAHLIRLETIPLTRNGKVDYKALSAASAPTLISESYEAPTMEIELKISELFKHALGKNHLGRHSDFFAEGGHSLKAMKLVADIRKQLSVEITLKDIFLYPTVQLLANYVSGLDGAEAAASIVKTDRLHGYPLTSAQKRLYILDQYEGISTTYHLSSSLLVEGKLDLERVQFVYQALLKRHESLRTSFHMEDEETIQIVNDVEDIVLWYRDAEGVEEGVLNELVNSFICPFDLHTAPLMRLGVIRLDKEKHILLMDMHHIVSDGTSIGILIEEFLALYRGEQLPSVQVTFKDFAVWQEDQLKSEQTISKETFWTNHLSGELPVLQLPTDFPRPIHQKFEGELTFLELDQDLLLELRKLTQKTNSTLYMIMLSAFYILMHKYSGDEDIIVGVPVAGRSHADAARVVGMLVNTLPVRTRPEHNKTFTAYLHEVKQILLDAFEHQDYPLERMMEKLEFAADPTRNPLFSVTFDFQNMHMPAMNLEGMKITSWDSSHTSSKFDISVSVSEQEHGVRCLVEYATSLFSRETVDRMMAHYREILLSIIHSEDTLIGKLGSMPLNERELILDNFNQSSKEIYSDEWIHVTFERLADCQPSATAIVMGEMHLSYGELNSHANQLAYTLMEQGIGHNQVVAVYMDSSINTVVSIIAILKAGAAYLPVDPEYPLDRVHFILEDSEAKMVITDADHAKMTGNVPAMIYDFAANVDLWEMRINNPNVLLEPSHLAYVIYTSGSTGKPKGVKIPHRGLCSLSELCTDNLEIRPSDKISQIASIAFDMAAFEIIAALSTGAQLHLVPRKVAANPEKLTELLNESGISVMFMTPSHLAYLNPAHLHSVRLAATGGEAISKHEYERWQKFEYANLYGPTEATILATAWRPEPGGLNGMQVPIGKPVAGRKIYILNESLELQPIGVEGELYIGGEGIAAGYVGLEEVNKKHFIADPFSPGQKMYKTGDKGRWLMDGNIEFKGRADHQVKIRGYRIETGEIELALLQHSFVHEAVVIVKTMTDQEPYLCAFIVESEPVDSNVLRRFLSDRIPHYMLPAKIVKLSHLPVTLNGKLDRKQLESFDISLVDETNYIQPRTEMEQGLADLWKKYLNAERIGIRDNFFEMGGQSLIATRILTEITRDWGLTISLRHLYQYQTIEELAHFMEGETKLDTNGEQP</sequence>
<dbReference type="Pfam" id="PF00668">
    <property type="entry name" value="Condensation"/>
    <property type="match status" value="3"/>
</dbReference>
<feature type="domain" description="Carrier" evidence="9">
    <location>
        <begin position="2091"/>
        <end position="2166"/>
    </location>
</feature>
<keyword evidence="3" id="KW-0596">Phosphopantetheine</keyword>
<comment type="similarity">
    <text evidence="2">Belongs to the ATP-dependent AMP-binding enzyme family.</text>
</comment>
<evidence type="ECO:0000256" key="3">
    <source>
        <dbReference type="ARBA" id="ARBA00022450"/>
    </source>
</evidence>
<dbReference type="InterPro" id="IPR000873">
    <property type="entry name" value="AMP-dep_synth/lig_dom"/>
</dbReference>
<dbReference type="Pfam" id="PF13193">
    <property type="entry name" value="AMP-binding_C"/>
    <property type="match status" value="3"/>
</dbReference>
<dbReference type="Pfam" id="PF00550">
    <property type="entry name" value="PP-binding"/>
    <property type="match status" value="3"/>
</dbReference>
<evidence type="ECO:0000256" key="8">
    <source>
        <dbReference type="ARBA" id="ARBA00023268"/>
    </source>
</evidence>
<dbReference type="FunFam" id="3.40.50.980:FF:000001">
    <property type="entry name" value="Non-ribosomal peptide synthetase"/>
    <property type="match status" value="2"/>
</dbReference>
<evidence type="ECO:0000256" key="7">
    <source>
        <dbReference type="ARBA" id="ARBA00023194"/>
    </source>
</evidence>
<dbReference type="PANTHER" id="PTHR45527:SF1">
    <property type="entry name" value="FATTY ACID SYNTHASE"/>
    <property type="match status" value="1"/>
</dbReference>
<dbReference type="Gene3D" id="3.30.300.30">
    <property type="match status" value="3"/>
</dbReference>
<dbReference type="GO" id="GO:0031177">
    <property type="term" value="F:phosphopantetheine binding"/>
    <property type="evidence" value="ECO:0007669"/>
    <property type="project" value="InterPro"/>
</dbReference>